<reference evidence="5" key="1">
    <citation type="submission" date="2022-02" db="EMBL/GenBank/DDBJ databases">
        <title>Fredinandcohnia quinoae sp. nov. isolated from Chenopodium quinoa seeds.</title>
        <authorList>
            <person name="Saati-Santamaria Z."/>
            <person name="Flores-Felix J.D."/>
            <person name="Igual J.M."/>
            <person name="Velazquez E."/>
            <person name="Garcia-Fraile P."/>
            <person name="Martinez-Molina E."/>
        </authorList>
    </citation>
    <scope>NUCLEOTIDE SEQUENCE</scope>
    <source>
        <strain evidence="5">SECRCQ15</strain>
    </source>
</reference>
<name>A0AAW5E6F1_9BACI</name>
<dbReference type="Gene3D" id="1.10.101.10">
    <property type="entry name" value="PGBD-like superfamily/PGBD"/>
    <property type="match status" value="1"/>
</dbReference>
<dbReference type="InterPro" id="IPR050695">
    <property type="entry name" value="N-acetylmuramoyl_amidase_3"/>
</dbReference>
<dbReference type="Pfam" id="PF01520">
    <property type="entry name" value="Amidase_3"/>
    <property type="match status" value="1"/>
</dbReference>
<dbReference type="Gene3D" id="3.40.630.40">
    <property type="entry name" value="Zn-dependent exopeptidases"/>
    <property type="match status" value="1"/>
</dbReference>
<proteinExistence type="predicted"/>
<sequence>MLKWIQDGGHGGNDPGAVAKGNTEKIYTLEAALYVDKRLREHGISSDVTRSSDVTLDPSPRTAKVKQYHKGISHHFNAGGGSGAEFIHSIHSSGEFEALLTEEFKKESYPVRRTFSRKQSNGQDYYYMHRLTGSCRVTIVEYEFVDGVNSEKIKDRNYREGMYECIVRAICREEGISYEAPGRGNEHPEPEEQSNPSEEYPVPQINLVRGSKGEAVKQLQRALDAVNFKSGAVDGLFGPKTEDAVRRFQMVYLPHKVDGKYGPNTRRKLISVLKLNGF</sequence>
<dbReference type="InterPro" id="IPR002508">
    <property type="entry name" value="MurNAc-LAA_cat"/>
</dbReference>
<dbReference type="PANTHER" id="PTHR30404">
    <property type="entry name" value="N-ACETYLMURAMOYL-L-ALANINE AMIDASE"/>
    <property type="match status" value="1"/>
</dbReference>
<dbReference type="EMBL" id="JAKTTI010000022">
    <property type="protein sequence ID" value="MCH1626464.1"/>
    <property type="molecule type" value="Genomic_DNA"/>
</dbReference>
<protein>
    <submittedName>
        <fullName evidence="5">N-acetylmuramoyl-L-alanine amidase</fullName>
        <ecNumber evidence="5">3.5.1.28</ecNumber>
    </submittedName>
</protein>
<dbReference type="EC" id="3.5.1.28" evidence="5"/>
<keyword evidence="6" id="KW-1185">Reference proteome</keyword>
<dbReference type="SUPFAM" id="SSF53187">
    <property type="entry name" value="Zn-dependent exopeptidases"/>
    <property type="match status" value="1"/>
</dbReference>
<dbReference type="AlphaFoldDB" id="A0AAW5E6F1"/>
<accession>A0AAW5E6F1</accession>
<feature type="domain" description="Peptidoglycan binding-like" evidence="3">
    <location>
        <begin position="213"/>
        <end position="269"/>
    </location>
</feature>
<evidence type="ECO:0000313" key="6">
    <source>
        <dbReference type="Proteomes" id="UP001431131"/>
    </source>
</evidence>
<feature type="region of interest" description="Disordered" evidence="2">
    <location>
        <begin position="179"/>
        <end position="200"/>
    </location>
</feature>
<dbReference type="InterPro" id="IPR002477">
    <property type="entry name" value="Peptidoglycan-bd-like"/>
</dbReference>
<dbReference type="Pfam" id="PF01471">
    <property type="entry name" value="PG_binding_1"/>
    <property type="match status" value="1"/>
</dbReference>
<dbReference type="InterPro" id="IPR036366">
    <property type="entry name" value="PGBDSf"/>
</dbReference>
<dbReference type="PANTHER" id="PTHR30404:SF0">
    <property type="entry name" value="N-ACETYLMURAMOYL-L-ALANINE AMIDASE AMIC"/>
    <property type="match status" value="1"/>
</dbReference>
<dbReference type="Proteomes" id="UP001431131">
    <property type="component" value="Unassembled WGS sequence"/>
</dbReference>
<dbReference type="CDD" id="cd02696">
    <property type="entry name" value="MurNAc-LAA"/>
    <property type="match status" value="1"/>
</dbReference>
<comment type="caution">
    <text evidence="5">The sequence shown here is derived from an EMBL/GenBank/DDBJ whole genome shotgun (WGS) entry which is preliminary data.</text>
</comment>
<evidence type="ECO:0000256" key="1">
    <source>
        <dbReference type="ARBA" id="ARBA00022801"/>
    </source>
</evidence>
<dbReference type="GO" id="GO:0009253">
    <property type="term" value="P:peptidoglycan catabolic process"/>
    <property type="evidence" value="ECO:0007669"/>
    <property type="project" value="InterPro"/>
</dbReference>
<dbReference type="SUPFAM" id="SSF47090">
    <property type="entry name" value="PGBD-like"/>
    <property type="match status" value="1"/>
</dbReference>
<evidence type="ECO:0000259" key="3">
    <source>
        <dbReference type="Pfam" id="PF01471"/>
    </source>
</evidence>
<evidence type="ECO:0000256" key="2">
    <source>
        <dbReference type="SAM" id="MobiDB-lite"/>
    </source>
</evidence>
<dbReference type="InterPro" id="IPR036365">
    <property type="entry name" value="PGBD-like_sf"/>
</dbReference>
<organism evidence="5 6">
    <name type="scientific">Fredinandcohnia quinoae</name>
    <dbReference type="NCBI Taxonomy" id="2918902"/>
    <lineage>
        <taxon>Bacteria</taxon>
        <taxon>Bacillati</taxon>
        <taxon>Bacillota</taxon>
        <taxon>Bacilli</taxon>
        <taxon>Bacillales</taxon>
        <taxon>Bacillaceae</taxon>
        <taxon>Fredinandcohnia</taxon>
    </lineage>
</organism>
<evidence type="ECO:0000313" key="5">
    <source>
        <dbReference type="EMBL" id="MCH1626464.1"/>
    </source>
</evidence>
<evidence type="ECO:0000259" key="4">
    <source>
        <dbReference type="Pfam" id="PF01520"/>
    </source>
</evidence>
<dbReference type="GO" id="GO:0008745">
    <property type="term" value="F:N-acetylmuramoyl-L-alanine amidase activity"/>
    <property type="evidence" value="ECO:0007669"/>
    <property type="project" value="UniProtKB-EC"/>
</dbReference>
<gene>
    <name evidence="5" type="ORF">MJG50_14090</name>
</gene>
<feature type="domain" description="MurNAc-LAA" evidence="4">
    <location>
        <begin position="7"/>
        <end position="171"/>
    </location>
</feature>
<keyword evidence="1 5" id="KW-0378">Hydrolase</keyword>
<dbReference type="GO" id="GO:0030288">
    <property type="term" value="C:outer membrane-bounded periplasmic space"/>
    <property type="evidence" value="ECO:0007669"/>
    <property type="project" value="TreeGrafter"/>
</dbReference>